<dbReference type="SUPFAM" id="SSF53850">
    <property type="entry name" value="Periplasmic binding protein-like II"/>
    <property type="match status" value="1"/>
</dbReference>
<dbReference type="Gene3D" id="3.30.70.260">
    <property type="match status" value="1"/>
</dbReference>
<dbReference type="EC" id="4.2.1.51" evidence="2 9"/>
<protein>
    <recommendedName>
        <fullName evidence="3 9">Prephenate dehydratase</fullName>
        <shortName evidence="9">PDT</shortName>
        <ecNumber evidence="2 9">4.2.1.51</ecNumber>
    </recommendedName>
</protein>
<evidence type="ECO:0000256" key="5">
    <source>
        <dbReference type="ARBA" id="ARBA00023141"/>
    </source>
</evidence>
<organism evidence="12 13">
    <name type="scientific">Sulfobacillus acidophilus (strain ATCC 700253 / DSM 10332 / NAL)</name>
    <dbReference type="NCBI Taxonomy" id="679936"/>
    <lineage>
        <taxon>Bacteria</taxon>
        <taxon>Bacillati</taxon>
        <taxon>Bacillota</taxon>
        <taxon>Clostridia</taxon>
        <taxon>Eubacteriales</taxon>
        <taxon>Clostridiales Family XVII. Incertae Sedis</taxon>
        <taxon>Sulfobacillus</taxon>
    </lineage>
</organism>
<evidence type="ECO:0000313" key="12">
    <source>
        <dbReference type="EMBL" id="AEW04792.1"/>
    </source>
</evidence>
<evidence type="ECO:0000256" key="1">
    <source>
        <dbReference type="ARBA" id="ARBA00004741"/>
    </source>
</evidence>
<dbReference type="Gene3D" id="3.40.190.10">
    <property type="entry name" value="Periplasmic binding protein-like II"/>
    <property type="match status" value="2"/>
</dbReference>
<keyword evidence="5 9" id="KW-0057">Aromatic amino acid biosynthesis</keyword>
<keyword evidence="4 9" id="KW-0028">Amino-acid biosynthesis</keyword>
<evidence type="ECO:0000256" key="3">
    <source>
        <dbReference type="ARBA" id="ARBA00021872"/>
    </source>
</evidence>
<dbReference type="EMBL" id="CP003179">
    <property type="protein sequence ID" value="AEW04792.1"/>
    <property type="molecule type" value="Genomic_DNA"/>
</dbReference>
<dbReference type="InterPro" id="IPR001086">
    <property type="entry name" value="Preph_deHydtase"/>
</dbReference>
<keyword evidence="7 9" id="KW-0456">Lyase</keyword>
<proteinExistence type="predicted"/>
<dbReference type="CDD" id="cd13631">
    <property type="entry name" value="PBP2_Ct-PDT_like"/>
    <property type="match status" value="1"/>
</dbReference>
<comment type="catalytic activity">
    <reaction evidence="8 9">
        <text>prephenate + H(+) = 3-phenylpyruvate + CO2 + H2O</text>
        <dbReference type="Rhea" id="RHEA:21648"/>
        <dbReference type="ChEBI" id="CHEBI:15377"/>
        <dbReference type="ChEBI" id="CHEBI:15378"/>
        <dbReference type="ChEBI" id="CHEBI:16526"/>
        <dbReference type="ChEBI" id="CHEBI:18005"/>
        <dbReference type="ChEBI" id="CHEBI:29934"/>
        <dbReference type="EC" id="4.2.1.51"/>
    </reaction>
</comment>
<gene>
    <name evidence="9" type="primary">pheA</name>
    <name evidence="12" type="ordered locus">Sulac_1295</name>
</gene>
<dbReference type="STRING" id="679936.Sulac_1295"/>
<evidence type="ECO:0000313" key="13">
    <source>
        <dbReference type="Proteomes" id="UP000005439"/>
    </source>
</evidence>
<sequence length="276" mass="30573">MFFQGEPGAFSEAAIRRYFPDGDATGLGSFKDVFDALRQEPAAVGLLPIENAYRGSVYDVWDLLVASPTLTIWAEVVQPVTLALMVVPGETMQTIRRVRSHPQALMQSRGFWQPRGWEADPALDTAGSARELSQHRWPGVAAIAHPRAAELYGLTILASPIEDYADNRTRFWLLSQTPPPVRLDNGGGLMKATLAFDIAHRPGTLARVLTAFYEHGLNLTKIESRPRPGTPFEFRFWVDLGLESPEAVHALKTVVSESGLFEWHRLLGIYPVMPGP</sequence>
<evidence type="ECO:0000256" key="9">
    <source>
        <dbReference type="RuleBase" id="RU361254"/>
    </source>
</evidence>
<comment type="pathway">
    <text evidence="1 9">Amino-acid biosynthesis; L-phenylalanine biosynthesis; phenylpyruvate from prephenate: step 1/1.</text>
</comment>
<accession>G8TVU8</accession>
<evidence type="ECO:0000256" key="8">
    <source>
        <dbReference type="ARBA" id="ARBA00047848"/>
    </source>
</evidence>
<dbReference type="AlphaFoldDB" id="G8TVU8"/>
<dbReference type="PATRIC" id="fig|679936.5.peg.1358"/>
<reference evidence="13" key="1">
    <citation type="submission" date="2011-12" db="EMBL/GenBank/DDBJ databases">
        <title>The complete genome of chromosome of Sulfobacillus acidophilus DSM 10332.</title>
        <authorList>
            <person name="Lucas S."/>
            <person name="Han J."/>
            <person name="Lapidus A."/>
            <person name="Bruce D."/>
            <person name="Goodwin L."/>
            <person name="Pitluck S."/>
            <person name="Peters L."/>
            <person name="Kyrpides N."/>
            <person name="Mavromatis K."/>
            <person name="Ivanova N."/>
            <person name="Mikhailova N."/>
            <person name="Chertkov O."/>
            <person name="Saunders E."/>
            <person name="Detter J.C."/>
            <person name="Tapia R."/>
            <person name="Han C."/>
            <person name="Land M."/>
            <person name="Hauser L."/>
            <person name="Markowitz V."/>
            <person name="Cheng J.-F."/>
            <person name="Hugenholtz P."/>
            <person name="Woyke T."/>
            <person name="Wu D."/>
            <person name="Pukall R."/>
            <person name="Gehrich-Schroeter G."/>
            <person name="Schneider S."/>
            <person name="Klenk H.-P."/>
            <person name="Eisen J.A."/>
        </authorList>
    </citation>
    <scope>NUCLEOTIDE SEQUENCE [LARGE SCALE GENOMIC DNA]</scope>
    <source>
        <strain evidence="13">ATCC 700253 / DSM 10332 / NAL</strain>
    </source>
</reference>
<dbReference type="Proteomes" id="UP000005439">
    <property type="component" value="Chromosome"/>
</dbReference>
<dbReference type="Pfam" id="PF01842">
    <property type="entry name" value="ACT"/>
    <property type="match status" value="1"/>
</dbReference>
<evidence type="ECO:0000256" key="4">
    <source>
        <dbReference type="ARBA" id="ARBA00022605"/>
    </source>
</evidence>
<dbReference type="PROSITE" id="PS00857">
    <property type="entry name" value="PREPHENATE_DEHYDR_1"/>
    <property type="match status" value="1"/>
</dbReference>
<dbReference type="GO" id="GO:0009094">
    <property type="term" value="P:L-phenylalanine biosynthetic process"/>
    <property type="evidence" value="ECO:0007669"/>
    <property type="project" value="UniProtKB-UniPathway"/>
</dbReference>
<dbReference type="HOGENOM" id="CLU_035008_0_2_9"/>
<reference evidence="12 13" key="2">
    <citation type="journal article" date="2012" name="Stand. Genomic Sci.">
        <title>Complete genome sequence of the moderately thermophilic mineral-sulfide-oxidizing firmicute Sulfobacillus acidophilus type strain (NAL(T)).</title>
        <authorList>
            <person name="Anderson I."/>
            <person name="Chertkov O."/>
            <person name="Chen A."/>
            <person name="Saunders E."/>
            <person name="Lapidus A."/>
            <person name="Nolan M."/>
            <person name="Lucas S."/>
            <person name="Hammon N."/>
            <person name="Deshpande S."/>
            <person name="Cheng J.F."/>
            <person name="Han C."/>
            <person name="Tapia R."/>
            <person name="Goodwin L.A."/>
            <person name="Pitluck S."/>
            <person name="Liolios K."/>
            <person name="Pagani I."/>
            <person name="Ivanova N."/>
            <person name="Mikhailova N."/>
            <person name="Pati A."/>
            <person name="Palaniappan K."/>
            <person name="Land M."/>
            <person name="Pan C."/>
            <person name="Rohde M."/>
            <person name="Pukall R."/>
            <person name="Goker M."/>
            <person name="Detter J.C."/>
            <person name="Woyke T."/>
            <person name="Bristow J."/>
            <person name="Eisen J.A."/>
            <person name="Markowitz V."/>
            <person name="Hugenholtz P."/>
            <person name="Kyrpides N.C."/>
            <person name="Klenk H.P."/>
            <person name="Mavromatis K."/>
        </authorList>
    </citation>
    <scope>NUCLEOTIDE SEQUENCE [LARGE SCALE GENOMIC DNA]</scope>
    <source>
        <strain evidence="13">ATCC 700253 / DSM 10332 / NAL</strain>
    </source>
</reference>
<dbReference type="InterPro" id="IPR002912">
    <property type="entry name" value="ACT_dom"/>
</dbReference>
<evidence type="ECO:0000256" key="6">
    <source>
        <dbReference type="ARBA" id="ARBA00023222"/>
    </source>
</evidence>
<dbReference type="PROSITE" id="PS51671">
    <property type="entry name" value="ACT"/>
    <property type="match status" value="1"/>
</dbReference>
<dbReference type="PANTHER" id="PTHR21022">
    <property type="entry name" value="PREPHENATE DEHYDRATASE P PROTEIN"/>
    <property type="match status" value="1"/>
</dbReference>
<dbReference type="SUPFAM" id="SSF55021">
    <property type="entry name" value="ACT-like"/>
    <property type="match status" value="1"/>
</dbReference>
<dbReference type="PROSITE" id="PS00858">
    <property type="entry name" value="PREPHENATE_DEHYDR_2"/>
    <property type="match status" value="1"/>
</dbReference>
<dbReference type="InterPro" id="IPR018528">
    <property type="entry name" value="Preph_deHydtase_CS"/>
</dbReference>
<keyword evidence="13" id="KW-1185">Reference proteome</keyword>
<name>G8TVU8_SULAD</name>
<feature type="domain" description="ACT" evidence="11">
    <location>
        <begin position="193"/>
        <end position="269"/>
    </location>
</feature>
<evidence type="ECO:0000256" key="7">
    <source>
        <dbReference type="ARBA" id="ARBA00023239"/>
    </source>
</evidence>
<dbReference type="PROSITE" id="PS51171">
    <property type="entry name" value="PREPHENATE_DEHYDR_3"/>
    <property type="match status" value="1"/>
</dbReference>
<dbReference type="GO" id="GO:0005737">
    <property type="term" value="C:cytoplasm"/>
    <property type="evidence" value="ECO:0007669"/>
    <property type="project" value="TreeGrafter"/>
</dbReference>
<dbReference type="Pfam" id="PF00800">
    <property type="entry name" value="PDT"/>
    <property type="match status" value="1"/>
</dbReference>
<dbReference type="InterPro" id="IPR045865">
    <property type="entry name" value="ACT-like_dom_sf"/>
</dbReference>
<evidence type="ECO:0000259" key="10">
    <source>
        <dbReference type="PROSITE" id="PS51171"/>
    </source>
</evidence>
<dbReference type="GO" id="GO:0004664">
    <property type="term" value="F:prephenate dehydratase activity"/>
    <property type="evidence" value="ECO:0007669"/>
    <property type="project" value="UniProtKB-UniRule"/>
</dbReference>
<dbReference type="PANTHER" id="PTHR21022:SF19">
    <property type="entry name" value="PREPHENATE DEHYDRATASE-RELATED"/>
    <property type="match status" value="1"/>
</dbReference>
<evidence type="ECO:0000259" key="11">
    <source>
        <dbReference type="PROSITE" id="PS51671"/>
    </source>
</evidence>
<feature type="domain" description="Prephenate dehydratase" evidence="10">
    <location>
        <begin position="1"/>
        <end position="176"/>
    </location>
</feature>
<dbReference type="KEGG" id="sap:Sulac_1295"/>
<dbReference type="CDD" id="cd04905">
    <property type="entry name" value="ACT_CM-PDT"/>
    <property type="match status" value="1"/>
</dbReference>
<evidence type="ECO:0000256" key="2">
    <source>
        <dbReference type="ARBA" id="ARBA00013147"/>
    </source>
</evidence>
<keyword evidence="6 9" id="KW-0584">Phenylalanine biosynthesis</keyword>
<dbReference type="UniPathway" id="UPA00121">
    <property type="reaction ID" value="UER00345"/>
</dbReference>